<evidence type="ECO:0000313" key="4">
    <source>
        <dbReference type="Proteomes" id="UP000178870"/>
    </source>
</evidence>
<keyword evidence="1" id="KW-0472">Membrane</keyword>
<proteinExistence type="predicted"/>
<evidence type="ECO:0000259" key="2">
    <source>
        <dbReference type="Pfam" id="PF12229"/>
    </source>
</evidence>
<dbReference type="InterPro" id="IPR007391">
    <property type="entry name" value="Vancomycin_resist_VanW"/>
</dbReference>
<accession>A0A1F7YX39</accession>
<reference evidence="3 4" key="1">
    <citation type="journal article" date="2016" name="Nat. Commun.">
        <title>Thousands of microbial genomes shed light on interconnected biogeochemical processes in an aquifer system.</title>
        <authorList>
            <person name="Anantharaman K."/>
            <person name="Brown C.T."/>
            <person name="Hug L.A."/>
            <person name="Sharon I."/>
            <person name="Castelle C.J."/>
            <person name="Probst A.J."/>
            <person name="Thomas B.C."/>
            <person name="Singh A."/>
            <person name="Wilkins M.J."/>
            <person name="Karaoz U."/>
            <person name="Brodie E.L."/>
            <person name="Williams K.H."/>
            <person name="Hubbard S.S."/>
            <person name="Banfield J.F."/>
        </authorList>
    </citation>
    <scope>NUCLEOTIDE SEQUENCE [LARGE SCALE GENOMIC DNA]</scope>
</reference>
<dbReference type="InterPro" id="IPR022029">
    <property type="entry name" value="YoaR-like_PG-bd"/>
</dbReference>
<gene>
    <name evidence="3" type="ORF">A2803_01030</name>
</gene>
<dbReference type="Proteomes" id="UP000178870">
    <property type="component" value="Unassembled WGS sequence"/>
</dbReference>
<organism evidence="3 4">
    <name type="scientific">Candidatus Woesebacteria bacterium RIFCSPHIGHO2_01_FULL_44_21</name>
    <dbReference type="NCBI Taxonomy" id="1802503"/>
    <lineage>
        <taxon>Bacteria</taxon>
        <taxon>Candidatus Woeseibacteriota</taxon>
    </lineage>
</organism>
<evidence type="ECO:0000256" key="1">
    <source>
        <dbReference type="SAM" id="Phobius"/>
    </source>
</evidence>
<dbReference type="PANTHER" id="PTHR35788:SF1">
    <property type="entry name" value="EXPORTED PROTEIN"/>
    <property type="match status" value="1"/>
</dbReference>
<dbReference type="PANTHER" id="PTHR35788">
    <property type="entry name" value="EXPORTED PROTEIN-RELATED"/>
    <property type="match status" value="1"/>
</dbReference>
<dbReference type="Pfam" id="PF04294">
    <property type="entry name" value="VanW"/>
    <property type="match status" value="1"/>
</dbReference>
<dbReference type="AlphaFoldDB" id="A0A1F7YX39"/>
<feature type="transmembrane region" description="Helical" evidence="1">
    <location>
        <begin position="7"/>
        <end position="28"/>
    </location>
</feature>
<keyword evidence="1" id="KW-0812">Transmembrane</keyword>
<keyword evidence="1" id="KW-1133">Transmembrane helix</keyword>
<protein>
    <recommendedName>
        <fullName evidence="2">YoaR-like putative peptidoglycan binding domain-containing protein</fullName>
    </recommendedName>
</protein>
<feature type="domain" description="YoaR-like putative peptidoglycan binding" evidence="2">
    <location>
        <begin position="78"/>
        <end position="179"/>
    </location>
</feature>
<name>A0A1F7YX39_9BACT</name>
<sequence>MVNKTLVVALLIVIAALSGTLVFFAFFYNKVYPGIYVEGVHIGGKSTKAATEKLTQELVLPDKVVIRMNYKDSPLEFEIPLSSIEAAADYEETVSMAFEVGRDTPWENGKNLTLVVRFNDEKLAEQVNLIAAQSPSLPVMPSLLVNQGVLEFVQGEAGTVVDTRILKNTITEAVKNRKRAVEFEPQILDPSLNSVEQLAFLERGKKFLSKSLSLTSDSHEFTYKSAELLKFLNPNGGYYFDSINPSIPDIADRVKTPPANPVFTFENGRVQEFSPAKDGLEVVVPDLKQKLVDALVELENTEVDMVSVEIPVTRTAPDFATEDVNDLGIKELIGVGKSSFRGSIPSRIYNVSLAASRLNGVLIEPGEVFSFVKTLGDISSLTGYKQAYVIQGNQTILGDGGGVCQVSTTFFRAALNAGLPIVERHAHSYRVGYYEQDSPPGIDATIYHPTVDIKIKNDTPGHILIQTFVDTKNATLRFEFYGTSDGRVSTISKPAVSAVTPPPEDLYVNDPTLPTGEIKQVDYKAWGAKVNFNYKVERNGEVIFEDTYFSNYRPWQAKYLRGTGPTN</sequence>
<comment type="caution">
    <text evidence="3">The sequence shown here is derived from an EMBL/GenBank/DDBJ whole genome shotgun (WGS) entry which is preliminary data.</text>
</comment>
<dbReference type="Pfam" id="PF12229">
    <property type="entry name" value="PG_binding_4"/>
    <property type="match status" value="1"/>
</dbReference>
<dbReference type="InterPro" id="IPR052913">
    <property type="entry name" value="Glycopeptide_resist_protein"/>
</dbReference>
<evidence type="ECO:0000313" key="3">
    <source>
        <dbReference type="EMBL" id="OGM31851.1"/>
    </source>
</evidence>
<dbReference type="EMBL" id="MGGP01000020">
    <property type="protein sequence ID" value="OGM31851.1"/>
    <property type="molecule type" value="Genomic_DNA"/>
</dbReference>